<dbReference type="VEuPathDB" id="FungiDB:ACJ73_02824"/>
<accession>A0A1J9RBA7</accession>
<dbReference type="OrthoDB" id="4187634at2759"/>
<keyword evidence="2" id="KW-1185">Reference proteome</keyword>
<proteinExistence type="predicted"/>
<evidence type="ECO:0000313" key="2">
    <source>
        <dbReference type="Proteomes" id="UP000242791"/>
    </source>
</evidence>
<dbReference type="Proteomes" id="UP000242791">
    <property type="component" value="Unassembled WGS sequence"/>
</dbReference>
<gene>
    <name evidence="1" type="ORF">ACJ73_02824</name>
</gene>
<reference evidence="1 2" key="1">
    <citation type="submission" date="2015-08" db="EMBL/GenBank/DDBJ databases">
        <title>Emmonsia species relationships and genome sequence.</title>
        <authorList>
            <person name="Cuomo C.A."/>
            <person name="Schwartz I.S."/>
            <person name="Kenyon C."/>
            <person name="De Hoog G.S."/>
            <person name="Govender N.P."/>
            <person name="Botha A."/>
            <person name="Moreno L."/>
            <person name="De Vries M."/>
            <person name="Munoz J.F."/>
            <person name="Stielow J.B."/>
        </authorList>
    </citation>
    <scope>NUCLEOTIDE SEQUENCE [LARGE SCALE GENOMIC DNA]</scope>
    <source>
        <strain evidence="1 2">EI222</strain>
    </source>
</reference>
<evidence type="ECO:0000313" key="1">
    <source>
        <dbReference type="EMBL" id="OJD25807.1"/>
    </source>
</evidence>
<dbReference type="AlphaFoldDB" id="A0A1J9RBA7"/>
<protein>
    <submittedName>
        <fullName evidence="1">Uncharacterized protein</fullName>
    </submittedName>
</protein>
<organism evidence="1 2">
    <name type="scientific">Blastomyces percursus</name>
    <dbReference type="NCBI Taxonomy" id="1658174"/>
    <lineage>
        <taxon>Eukaryota</taxon>
        <taxon>Fungi</taxon>
        <taxon>Dikarya</taxon>
        <taxon>Ascomycota</taxon>
        <taxon>Pezizomycotina</taxon>
        <taxon>Eurotiomycetes</taxon>
        <taxon>Eurotiomycetidae</taxon>
        <taxon>Onygenales</taxon>
        <taxon>Ajellomycetaceae</taxon>
        <taxon>Blastomyces</taxon>
    </lineage>
</organism>
<name>A0A1J9RBA7_9EURO</name>
<dbReference type="EMBL" id="LGTZ01000317">
    <property type="protein sequence ID" value="OJD25807.1"/>
    <property type="molecule type" value="Genomic_DNA"/>
</dbReference>
<sequence length="62" mass="7008">MAKQILLGKALTIRPTRQIIDNRICLPAATKLTPQQADENWQQIDPASASRKLIKEFVSDYV</sequence>
<comment type="caution">
    <text evidence="1">The sequence shown here is derived from an EMBL/GenBank/DDBJ whole genome shotgun (WGS) entry which is preliminary data.</text>
</comment>